<evidence type="ECO:0000259" key="1">
    <source>
        <dbReference type="Pfam" id="PF02371"/>
    </source>
</evidence>
<dbReference type="Pfam" id="PF02371">
    <property type="entry name" value="Transposase_20"/>
    <property type="match status" value="1"/>
</dbReference>
<accession>A0A451AD97</accession>
<reference evidence="2" key="1">
    <citation type="submission" date="2019-02" db="EMBL/GenBank/DDBJ databases">
        <authorList>
            <person name="Gruber-Vodicka R. H."/>
            <person name="Seah K. B. B."/>
        </authorList>
    </citation>
    <scope>NUCLEOTIDE SEQUENCE</scope>
    <source>
        <strain evidence="2">BECK_BY3</strain>
    </source>
</reference>
<sequence length="123" mass="13993">MMVMETLSEAIRKIEKTVETQVRPYSEYQSLTDVSGIGTVLGLTITLETGDIKRFAKVGNYASYCRCVGSKRISNGKTKGHGNTKNGNKYLAWAYMEAANFAVRYNPQIKRYYQRKKSKKLFC</sequence>
<dbReference type="InterPro" id="IPR003346">
    <property type="entry name" value="Transposase_20"/>
</dbReference>
<dbReference type="EMBL" id="CAADFY010000439">
    <property type="protein sequence ID" value="VFK63954.1"/>
    <property type="molecule type" value="Genomic_DNA"/>
</dbReference>
<dbReference type="PANTHER" id="PTHR33055:SF15">
    <property type="entry name" value="TRANSPOSASE-RELATED"/>
    <property type="match status" value="1"/>
</dbReference>
<evidence type="ECO:0000313" key="2">
    <source>
        <dbReference type="EMBL" id="VFK63954.1"/>
    </source>
</evidence>
<feature type="domain" description="Transposase IS116/IS110/IS902 C-terminal" evidence="1">
    <location>
        <begin position="29"/>
        <end position="114"/>
    </location>
</feature>
<dbReference type="GO" id="GO:0006313">
    <property type="term" value="P:DNA transposition"/>
    <property type="evidence" value="ECO:0007669"/>
    <property type="project" value="InterPro"/>
</dbReference>
<proteinExistence type="predicted"/>
<dbReference type="GO" id="GO:0004803">
    <property type="term" value="F:transposase activity"/>
    <property type="evidence" value="ECO:0007669"/>
    <property type="project" value="InterPro"/>
</dbReference>
<dbReference type="PANTHER" id="PTHR33055">
    <property type="entry name" value="TRANSPOSASE FOR INSERTION SEQUENCE ELEMENT IS1111A"/>
    <property type="match status" value="1"/>
</dbReference>
<dbReference type="AlphaFoldDB" id="A0A451AD97"/>
<organism evidence="2">
    <name type="scientific">Candidatus Kentrum sp. TUN</name>
    <dbReference type="NCBI Taxonomy" id="2126343"/>
    <lineage>
        <taxon>Bacteria</taxon>
        <taxon>Pseudomonadati</taxon>
        <taxon>Pseudomonadota</taxon>
        <taxon>Gammaproteobacteria</taxon>
        <taxon>Candidatus Kentrum</taxon>
    </lineage>
</organism>
<gene>
    <name evidence="2" type="ORF">BECKTUN1418F_GA0071002_14391</name>
</gene>
<name>A0A451AD97_9GAMM</name>
<dbReference type="GO" id="GO:0003677">
    <property type="term" value="F:DNA binding"/>
    <property type="evidence" value="ECO:0007669"/>
    <property type="project" value="InterPro"/>
</dbReference>
<protein>
    <submittedName>
        <fullName evidence="2">Transposase IS116/IS110/IS902 family protein</fullName>
    </submittedName>
</protein>
<dbReference type="InterPro" id="IPR047650">
    <property type="entry name" value="Transpos_IS110"/>
</dbReference>